<feature type="region of interest" description="Disordered" evidence="1">
    <location>
        <begin position="169"/>
        <end position="236"/>
    </location>
</feature>
<protein>
    <submittedName>
        <fullName evidence="3">Uncharacterized protein</fullName>
    </submittedName>
</protein>
<keyword evidence="2" id="KW-0812">Transmembrane</keyword>
<feature type="compositionally biased region" description="Acidic residues" evidence="1">
    <location>
        <begin position="25"/>
        <end position="40"/>
    </location>
</feature>
<evidence type="ECO:0000313" key="3">
    <source>
        <dbReference type="EMBL" id="KRN50814.1"/>
    </source>
</evidence>
<feature type="region of interest" description="Disordered" evidence="1">
    <location>
        <begin position="104"/>
        <end position="153"/>
    </location>
</feature>
<dbReference type="PATRIC" id="fig|1410657.5.peg.1682"/>
<dbReference type="Proteomes" id="UP000051841">
    <property type="component" value="Unassembled WGS sequence"/>
</dbReference>
<accession>A0A0R2HEL9</accession>
<proteinExistence type="predicted"/>
<dbReference type="EMBL" id="JQBL01000005">
    <property type="protein sequence ID" value="KRN50814.1"/>
    <property type="molecule type" value="Genomic_DNA"/>
</dbReference>
<evidence type="ECO:0000313" key="4">
    <source>
        <dbReference type="Proteomes" id="UP000051841"/>
    </source>
</evidence>
<sequence>MVMKMEEKQTRTNKYKDLREATQENQEELPVVEETAEEEDDFLSFIPKSKDAEVDESMLNPLSYETLEVDENVKSALNRVKENIGKDDFSTRMDILNRLKADHHATSINVDEEDLSEGKDVSSSPMSVQETLTEMSQEEEKEEEPVIPVIVEEETTQLSKKEIKALKKQEKETAKQEKEEEKAAKRQKIEEEKAAKRQKAEEEKALKKQEKEAKKQEKVDKKQTKEVERQQSKKKNDDKKAHPVLDFFLNLIIVLLFLAVLMFIVYTILVQMKIV</sequence>
<reference evidence="3 4" key="1">
    <citation type="journal article" date="2015" name="Genome Announc.">
        <title>Expanding the biotechnology potential of lactobacilli through comparative genomics of 213 strains and associated genera.</title>
        <authorList>
            <person name="Sun Z."/>
            <person name="Harris H.M."/>
            <person name="McCann A."/>
            <person name="Guo C."/>
            <person name="Argimon S."/>
            <person name="Zhang W."/>
            <person name="Yang X."/>
            <person name="Jeffery I.B."/>
            <person name="Cooney J.C."/>
            <person name="Kagawa T.F."/>
            <person name="Liu W."/>
            <person name="Song Y."/>
            <person name="Salvetti E."/>
            <person name="Wrobel A."/>
            <person name="Rasinkangas P."/>
            <person name="Parkhill J."/>
            <person name="Rea M.C."/>
            <person name="O'Sullivan O."/>
            <person name="Ritari J."/>
            <person name="Douillard F.P."/>
            <person name="Paul Ross R."/>
            <person name="Yang R."/>
            <person name="Briner A.E."/>
            <person name="Felis G.E."/>
            <person name="de Vos W.M."/>
            <person name="Barrangou R."/>
            <person name="Klaenhammer T.R."/>
            <person name="Caufield P.W."/>
            <person name="Cui Y."/>
            <person name="Zhang H."/>
            <person name="O'Toole P.W."/>
        </authorList>
    </citation>
    <scope>NUCLEOTIDE SEQUENCE [LARGE SCALE GENOMIC DNA]</scope>
    <source>
        <strain evidence="3 4">DSM 20405</strain>
    </source>
</reference>
<feature type="compositionally biased region" description="Basic and acidic residues" evidence="1">
    <location>
        <begin position="1"/>
        <end position="22"/>
    </location>
</feature>
<evidence type="ECO:0000256" key="2">
    <source>
        <dbReference type="SAM" id="Phobius"/>
    </source>
</evidence>
<feature type="region of interest" description="Disordered" evidence="1">
    <location>
        <begin position="1"/>
        <end position="40"/>
    </location>
</feature>
<name>A0A0R2HEL9_9FIRM</name>
<comment type="caution">
    <text evidence="3">The sequence shown here is derived from an EMBL/GenBank/DDBJ whole genome shotgun (WGS) entry which is preliminary data.</text>
</comment>
<feature type="compositionally biased region" description="Polar residues" evidence="1">
    <location>
        <begin position="121"/>
        <end position="135"/>
    </location>
</feature>
<keyword evidence="2" id="KW-0472">Membrane</keyword>
<keyword evidence="4" id="KW-1185">Reference proteome</keyword>
<gene>
    <name evidence="3" type="ORF">IV49_GL001630</name>
</gene>
<feature type="transmembrane region" description="Helical" evidence="2">
    <location>
        <begin position="244"/>
        <end position="269"/>
    </location>
</feature>
<feature type="compositionally biased region" description="Acidic residues" evidence="1">
    <location>
        <begin position="136"/>
        <end position="153"/>
    </location>
</feature>
<keyword evidence="2" id="KW-1133">Transmembrane helix</keyword>
<organism evidence="3 4">
    <name type="scientific">Kandleria vitulina DSM 20405</name>
    <dbReference type="NCBI Taxonomy" id="1410657"/>
    <lineage>
        <taxon>Bacteria</taxon>
        <taxon>Bacillati</taxon>
        <taxon>Bacillota</taxon>
        <taxon>Erysipelotrichia</taxon>
        <taxon>Erysipelotrichales</taxon>
        <taxon>Coprobacillaceae</taxon>
        <taxon>Kandleria</taxon>
    </lineage>
</organism>
<dbReference type="AlphaFoldDB" id="A0A0R2HEL9"/>
<evidence type="ECO:0000256" key="1">
    <source>
        <dbReference type="SAM" id="MobiDB-lite"/>
    </source>
</evidence>